<dbReference type="EMBL" id="QNRK01000001">
    <property type="protein sequence ID" value="RBP18147.1"/>
    <property type="molecule type" value="Genomic_DNA"/>
</dbReference>
<proteinExistence type="predicted"/>
<keyword evidence="3" id="KW-1185">Reference proteome</keyword>
<dbReference type="InterPro" id="IPR025333">
    <property type="entry name" value="DUF4239"/>
</dbReference>
<dbReference type="Proteomes" id="UP000253529">
    <property type="component" value="Unassembled WGS sequence"/>
</dbReference>
<gene>
    <name evidence="2" type="ORF">DFR50_10190</name>
</gene>
<feature type="transmembrane region" description="Helical" evidence="1">
    <location>
        <begin position="189"/>
        <end position="212"/>
    </location>
</feature>
<comment type="caution">
    <text evidence="2">The sequence shown here is derived from an EMBL/GenBank/DDBJ whole genome shotgun (WGS) entry which is preliminary data.</text>
</comment>
<evidence type="ECO:0000256" key="1">
    <source>
        <dbReference type="SAM" id="Phobius"/>
    </source>
</evidence>
<keyword evidence="1" id="KW-0472">Membrane</keyword>
<evidence type="ECO:0000313" key="2">
    <source>
        <dbReference type="EMBL" id="RBP18147.1"/>
    </source>
</evidence>
<protein>
    <recommendedName>
        <fullName evidence="4">DUF4239 domain-containing protein</fullName>
    </recommendedName>
</protein>
<dbReference type="RefSeq" id="WP_170152979.1">
    <property type="nucleotide sequence ID" value="NZ_QNRK01000001.1"/>
</dbReference>
<feature type="transmembrane region" description="Helical" evidence="1">
    <location>
        <begin position="44"/>
        <end position="64"/>
    </location>
</feature>
<dbReference type="Pfam" id="PF14023">
    <property type="entry name" value="Bestrophin-like"/>
    <property type="match status" value="1"/>
</dbReference>
<organism evidence="2 3">
    <name type="scientific">Roseiarcus fermentans</name>
    <dbReference type="NCBI Taxonomy" id="1473586"/>
    <lineage>
        <taxon>Bacteria</taxon>
        <taxon>Pseudomonadati</taxon>
        <taxon>Pseudomonadota</taxon>
        <taxon>Alphaproteobacteria</taxon>
        <taxon>Hyphomicrobiales</taxon>
        <taxon>Roseiarcaceae</taxon>
        <taxon>Roseiarcus</taxon>
    </lineage>
</organism>
<accession>A0A366FU77</accession>
<keyword evidence="1" id="KW-1133">Transmembrane helix</keyword>
<evidence type="ECO:0000313" key="3">
    <source>
        <dbReference type="Proteomes" id="UP000253529"/>
    </source>
</evidence>
<reference evidence="2 3" key="1">
    <citation type="submission" date="2018-06" db="EMBL/GenBank/DDBJ databases">
        <title>Genomic Encyclopedia of Type Strains, Phase IV (KMG-IV): sequencing the most valuable type-strain genomes for metagenomic binning, comparative biology and taxonomic classification.</title>
        <authorList>
            <person name="Goeker M."/>
        </authorList>
    </citation>
    <scope>NUCLEOTIDE SEQUENCE [LARGE SCALE GENOMIC DNA]</scope>
    <source>
        <strain evidence="2 3">DSM 24875</strain>
    </source>
</reference>
<feature type="transmembrane region" description="Helical" evidence="1">
    <location>
        <begin position="218"/>
        <end position="237"/>
    </location>
</feature>
<sequence>MAHGIWLLLIVFVLLLAAAGIGTTLQGRLRDHHRTSQTTDHVRLVVSILVTLTALVLSLLLSEVKGSFDTFDSRLRAFAGDLANLDVHLREYGDEAQPIRAMLRAYVAAVVADSWREESAPAGAYPRFAGEGRGVDRQQLGAMLVRMDVAIHRLDPPDGIHQRLAQALAGQVDAALDSRRSLIGTAQATVSWPLMVAMCAWLMVVFAVFGLLAPRNAVVHLTIVICAVCVASAIFLIDEYDSPLHGLMHVSSDALRDALRQIDEP</sequence>
<keyword evidence="1" id="KW-0812">Transmembrane</keyword>
<evidence type="ECO:0008006" key="4">
    <source>
        <dbReference type="Google" id="ProtNLM"/>
    </source>
</evidence>
<dbReference type="AlphaFoldDB" id="A0A366FU77"/>
<name>A0A366FU77_9HYPH</name>